<keyword evidence="2" id="KW-0862">Zinc</keyword>
<dbReference type="InterPro" id="IPR013087">
    <property type="entry name" value="Znf_C2H2_type"/>
</dbReference>
<dbReference type="PROSITE" id="PS50157">
    <property type="entry name" value="ZINC_FINGER_C2H2_2"/>
    <property type="match status" value="2"/>
</dbReference>
<dbReference type="InterPro" id="IPR007219">
    <property type="entry name" value="XnlR_reg_dom"/>
</dbReference>
<dbReference type="GeneID" id="70125553"/>
<dbReference type="PANTHER" id="PTHR47660">
    <property type="entry name" value="TRANSCRIPTION FACTOR WITH C2H2 AND ZN(2)-CYS(6) DNA BINDING DOMAIN (EUROFUNG)-RELATED-RELATED"/>
    <property type="match status" value="1"/>
</dbReference>
<dbReference type="CDD" id="cd12148">
    <property type="entry name" value="fungal_TF_MHR"/>
    <property type="match status" value="1"/>
</dbReference>
<gene>
    <name evidence="9" type="ORF">BKA67DRAFT_397772</name>
</gene>
<comment type="caution">
    <text evidence="9">The sequence shown here is derived from an EMBL/GenBank/DDBJ whole genome shotgun (WGS) entry which is preliminary data.</text>
</comment>
<evidence type="ECO:0000256" key="3">
    <source>
        <dbReference type="ARBA" id="ARBA00023015"/>
    </source>
</evidence>
<dbReference type="GO" id="GO:0000981">
    <property type="term" value="F:DNA-binding transcription factor activity, RNA polymerase II-specific"/>
    <property type="evidence" value="ECO:0007669"/>
    <property type="project" value="InterPro"/>
</dbReference>
<accession>A0A9P8RP46</accession>
<evidence type="ECO:0000313" key="10">
    <source>
        <dbReference type="Proteomes" id="UP000758603"/>
    </source>
</evidence>
<feature type="domain" description="C2H2-type" evidence="8">
    <location>
        <begin position="51"/>
        <end position="78"/>
    </location>
</feature>
<keyword evidence="6" id="KW-0863">Zinc-finger</keyword>
<dbReference type="SUPFAM" id="SSF57667">
    <property type="entry name" value="beta-beta-alpha zinc fingers"/>
    <property type="match status" value="1"/>
</dbReference>
<dbReference type="GO" id="GO:0003677">
    <property type="term" value="F:DNA binding"/>
    <property type="evidence" value="ECO:0007669"/>
    <property type="project" value="InterPro"/>
</dbReference>
<dbReference type="SMART" id="SM00355">
    <property type="entry name" value="ZnF_C2H2"/>
    <property type="match status" value="2"/>
</dbReference>
<keyword evidence="1" id="KW-0479">Metal-binding</keyword>
<keyword evidence="3" id="KW-0805">Transcription regulation</keyword>
<feature type="compositionally biased region" description="Low complexity" evidence="7">
    <location>
        <begin position="322"/>
        <end position="337"/>
    </location>
</feature>
<dbReference type="PANTHER" id="PTHR47660:SF7">
    <property type="entry name" value="TRANSCRIPTION FACTOR WITH C2H2 AND ZN(2)-CYS(6) DNA BINDING DOMAIN (EUROFUNG)"/>
    <property type="match status" value="1"/>
</dbReference>
<keyword evidence="4" id="KW-0804">Transcription</keyword>
<evidence type="ECO:0000313" key="9">
    <source>
        <dbReference type="EMBL" id="KAH6647775.1"/>
    </source>
</evidence>
<organism evidence="9 10">
    <name type="scientific">Truncatella angustata</name>
    <dbReference type="NCBI Taxonomy" id="152316"/>
    <lineage>
        <taxon>Eukaryota</taxon>
        <taxon>Fungi</taxon>
        <taxon>Dikarya</taxon>
        <taxon>Ascomycota</taxon>
        <taxon>Pezizomycotina</taxon>
        <taxon>Sordariomycetes</taxon>
        <taxon>Xylariomycetidae</taxon>
        <taxon>Amphisphaeriales</taxon>
        <taxon>Sporocadaceae</taxon>
        <taxon>Truncatella</taxon>
    </lineage>
</organism>
<dbReference type="Pfam" id="PF04082">
    <property type="entry name" value="Fungal_trans"/>
    <property type="match status" value="1"/>
</dbReference>
<sequence>MSSVVDTDKQGTFSADTSGGAVHQCTRCSRTFKRIEHLKRHERSHEAQKQFSCRVCSKSFARSDILARHEHTHRASPGPTSDIRRRACVECAKARERCTKEETCLRCFNKSLTCIYPPRRAIKGLRSSPAQTSQLRWESESHISRTRQLESQTDEELPSPIRIPRASDVESITSGNGSSFQRAYTRPNQLQGANEFLPRSMQSQSLVIDPQNGYSQTETWDEPLQQHGISERPTQYPMNWLPFNDSIGLDYNSILGFNMNSYDSFEDATIGSGIEQEMLTNSGNQLDQYVIDEVGLPDISTHVFDQQTLQPLINSSIAAASPATTTNSSSQGSSTGTKASAKSGLYTTSSDGARVACTARSERPKHLIHGTTALGLISDAKNTMPDESKVFQFPCLDHVVPADIEFSTDGRLIGPGIYETIKQQFHRLCMGQSNLYSHYRSSSFPLLGHLNFFVHLYFEYFDTIWPILHSKTDINASWHLALAICAIGSQYTCTSEFDQCVQPLHEFLRRSLAFEIETSPWSQCSLPLMQALVLSQIGLLYHGSARLFFQARARHGAVIEIARRSGLTSSALNKEFSSGNGANSSQLWETWVQHESKNRLTFSLWLLDCMSVYHFRQNPILCLNPPDAMLPNSHLWTRGSSNEWAEALKRAEEHPTISAAVNMLFIEKEMKNDMGGFETLIVLHGIYQEIYRVRSYHERSLASWVPSIRWASQSPPEVHHQSDLESRSAANISNWRNAALDCVDVLHWAANATIAKAAGVEHPNVFHLHFARVVLLAPYQCIQTLATSIACLRQGALSKENMVSREEAATAEREVLRWAQQDEHKARLAVLHCGCFYWHIRRYSRDAFYEPLSVYLVTLTLWAYSSYSSRVSQQDGGHVGSADHVNFIQQDSDDRDHRKSVTAMHRQALKQPGEVSDDPRCIVSVEDDDNHEPTFIRLDRPNDDEMVQLFVRKGRPSVMTAHIAGVGNICSSQGPLKILREGRKILSAVSSAWGRSREQISILEALEKAMSGRQ</sequence>
<keyword evidence="5" id="KW-0539">Nucleus</keyword>
<evidence type="ECO:0000259" key="8">
    <source>
        <dbReference type="PROSITE" id="PS50157"/>
    </source>
</evidence>
<feature type="region of interest" description="Disordered" evidence="7">
    <location>
        <begin position="125"/>
        <end position="157"/>
    </location>
</feature>
<feature type="region of interest" description="Disordered" evidence="7">
    <location>
        <begin position="322"/>
        <end position="346"/>
    </location>
</feature>
<evidence type="ECO:0000256" key="1">
    <source>
        <dbReference type="ARBA" id="ARBA00022723"/>
    </source>
</evidence>
<dbReference type="SUPFAM" id="SSF57701">
    <property type="entry name" value="Zn2/Cys6 DNA-binding domain"/>
    <property type="match status" value="1"/>
</dbReference>
<keyword evidence="10" id="KW-1185">Reference proteome</keyword>
<evidence type="ECO:0000256" key="4">
    <source>
        <dbReference type="ARBA" id="ARBA00023163"/>
    </source>
</evidence>
<dbReference type="Proteomes" id="UP000758603">
    <property type="component" value="Unassembled WGS sequence"/>
</dbReference>
<name>A0A9P8RP46_9PEZI</name>
<dbReference type="GO" id="GO:0006351">
    <property type="term" value="P:DNA-templated transcription"/>
    <property type="evidence" value="ECO:0007669"/>
    <property type="project" value="InterPro"/>
</dbReference>
<dbReference type="InterPro" id="IPR036236">
    <property type="entry name" value="Znf_C2H2_sf"/>
</dbReference>
<dbReference type="OrthoDB" id="10018191at2759"/>
<dbReference type="RefSeq" id="XP_045954287.1">
    <property type="nucleotide sequence ID" value="XM_046096661.1"/>
</dbReference>
<feature type="domain" description="C2H2-type" evidence="8">
    <location>
        <begin position="23"/>
        <end position="50"/>
    </location>
</feature>
<dbReference type="InterPro" id="IPR036864">
    <property type="entry name" value="Zn2-C6_fun-type_DNA-bd_sf"/>
</dbReference>
<protein>
    <recommendedName>
        <fullName evidence="8">C2H2-type domain-containing protein</fullName>
    </recommendedName>
</protein>
<proteinExistence type="predicted"/>
<evidence type="ECO:0000256" key="5">
    <source>
        <dbReference type="ARBA" id="ARBA00023242"/>
    </source>
</evidence>
<dbReference type="PROSITE" id="PS00028">
    <property type="entry name" value="ZINC_FINGER_C2H2_1"/>
    <property type="match status" value="2"/>
</dbReference>
<dbReference type="EMBL" id="JAGPXC010000008">
    <property type="protein sequence ID" value="KAH6647775.1"/>
    <property type="molecule type" value="Genomic_DNA"/>
</dbReference>
<dbReference type="AlphaFoldDB" id="A0A9P8RP46"/>
<evidence type="ECO:0000256" key="7">
    <source>
        <dbReference type="SAM" id="MobiDB-lite"/>
    </source>
</evidence>
<reference evidence="9" key="1">
    <citation type="journal article" date="2021" name="Nat. Commun.">
        <title>Genetic determinants of endophytism in the Arabidopsis root mycobiome.</title>
        <authorList>
            <person name="Mesny F."/>
            <person name="Miyauchi S."/>
            <person name="Thiergart T."/>
            <person name="Pickel B."/>
            <person name="Atanasova L."/>
            <person name="Karlsson M."/>
            <person name="Huettel B."/>
            <person name="Barry K.W."/>
            <person name="Haridas S."/>
            <person name="Chen C."/>
            <person name="Bauer D."/>
            <person name="Andreopoulos W."/>
            <person name="Pangilinan J."/>
            <person name="LaButti K."/>
            <person name="Riley R."/>
            <person name="Lipzen A."/>
            <person name="Clum A."/>
            <person name="Drula E."/>
            <person name="Henrissat B."/>
            <person name="Kohler A."/>
            <person name="Grigoriev I.V."/>
            <person name="Martin F.M."/>
            <person name="Hacquard S."/>
        </authorList>
    </citation>
    <scope>NUCLEOTIDE SEQUENCE</scope>
    <source>
        <strain evidence="9">MPI-SDFR-AT-0073</strain>
    </source>
</reference>
<dbReference type="GO" id="GO:0008270">
    <property type="term" value="F:zinc ion binding"/>
    <property type="evidence" value="ECO:0007669"/>
    <property type="project" value="UniProtKB-KW"/>
</dbReference>
<evidence type="ECO:0000256" key="2">
    <source>
        <dbReference type="ARBA" id="ARBA00022833"/>
    </source>
</evidence>
<dbReference type="Gene3D" id="3.30.160.60">
    <property type="entry name" value="Classic Zinc Finger"/>
    <property type="match status" value="1"/>
</dbReference>
<evidence type="ECO:0000256" key="6">
    <source>
        <dbReference type="PROSITE-ProRule" id="PRU00042"/>
    </source>
</evidence>